<name>A0A3S3UVQ1_9SPHI</name>
<protein>
    <submittedName>
        <fullName evidence="3">T9SS type B sorting domain-containing protein</fullName>
    </submittedName>
</protein>
<dbReference type="RefSeq" id="WP_128532458.1">
    <property type="nucleotide sequence ID" value="NZ_SBIW01000002.1"/>
</dbReference>
<reference evidence="3 4" key="1">
    <citation type="submission" date="2019-01" db="EMBL/GenBank/DDBJ databases">
        <title>Mucilaginibacter antarcticum sp. nov., isolated from antarctic soil.</title>
        <authorList>
            <person name="Yan Y.-Q."/>
            <person name="Du Z.-J."/>
        </authorList>
    </citation>
    <scope>NUCLEOTIDE SEQUENCE [LARGE SCALE GENOMIC DNA]</scope>
    <source>
        <strain evidence="3 4">F01003</strain>
    </source>
</reference>
<dbReference type="OrthoDB" id="1652165at2"/>
<sequence length="650" mass="69061">MLPIRLKILFFLFLIFAAAQSNAQECKGGLGDAVINQDFGSGSGYGPALPGTVTNYSYISNTCPPDGSYTIATGTSGCFGNSWHTVLQDHTGNPNGYMMIINASNNPGQFFKQQTPVGSLCQNTTYEFSAWILNVILPSACGNQSTKPNITFSIETTAGVVLKTYDTGDIPPSNSPLWEKKGTFFTTPAGVADVIVRMVNNAPGGCGNDLLLDDITFRACGPIVQAGFGGVATVTSQNVCKDQPAEYDITATTGDGYTLPKYQWQQNFNDGNGWVDMPGETGTGVHVAFTSRPLGQYMYRLGVAEGDNIVSLNCRVYSNPVSIDVTSYPVVPPIPPTSVCEGDVLTLTASGGATYSWTGPNLPATTQNPLIIPNVTAANAGEYNVIVTSAAGCQQPGKAEVTVNLKPVITISPAAVICQSASTTLSANAPGAASYSWLPTTGLSDPNLPNPVASPQATTVYTVTVMGTNGCSSTAQVEVKVIDRPVANAGIDKKIFEGQSVTLDGNATGEILSYEWTPATYLSDPHSATPTANPIDDITYTLTVTSLNSCFTAQDQVFVRVYKKIVIPNTFTPNNDGTNDIWNIEALETYVQSIITIYNKSGQQVYTDIGYKKPWTGIYNGKQLPAGTYYYLIDLKNGAPLLSGWVLLVR</sequence>
<evidence type="ECO:0000259" key="2">
    <source>
        <dbReference type="SMART" id="SM00409"/>
    </source>
</evidence>
<dbReference type="Gene3D" id="2.60.40.10">
    <property type="entry name" value="Immunoglobulins"/>
    <property type="match status" value="3"/>
</dbReference>
<dbReference type="SUPFAM" id="SSF48726">
    <property type="entry name" value="Immunoglobulin"/>
    <property type="match status" value="1"/>
</dbReference>
<feature type="domain" description="Immunoglobulin" evidence="2">
    <location>
        <begin position="334"/>
        <end position="404"/>
    </location>
</feature>
<dbReference type="SMART" id="SM00409">
    <property type="entry name" value="IG"/>
    <property type="match status" value="1"/>
</dbReference>
<proteinExistence type="predicted"/>
<dbReference type="InterPro" id="IPR026341">
    <property type="entry name" value="T9SS_type_B"/>
</dbReference>
<dbReference type="Gene3D" id="2.60.120.260">
    <property type="entry name" value="Galactose-binding domain-like"/>
    <property type="match status" value="1"/>
</dbReference>
<evidence type="ECO:0000313" key="4">
    <source>
        <dbReference type="Proteomes" id="UP000286701"/>
    </source>
</evidence>
<dbReference type="NCBIfam" id="TIGR04131">
    <property type="entry name" value="Bac_Flav_CTERM"/>
    <property type="match status" value="1"/>
</dbReference>
<keyword evidence="1" id="KW-0732">Signal</keyword>
<gene>
    <name evidence="3" type="ORF">EPL05_04330</name>
</gene>
<organism evidence="3 4">
    <name type="scientific">Mucilaginibacter gilvus</name>
    <dbReference type="NCBI Taxonomy" id="2305909"/>
    <lineage>
        <taxon>Bacteria</taxon>
        <taxon>Pseudomonadati</taxon>
        <taxon>Bacteroidota</taxon>
        <taxon>Sphingobacteriia</taxon>
        <taxon>Sphingobacteriales</taxon>
        <taxon>Sphingobacteriaceae</taxon>
        <taxon>Mucilaginibacter</taxon>
    </lineage>
</organism>
<dbReference type="InterPro" id="IPR013783">
    <property type="entry name" value="Ig-like_fold"/>
</dbReference>
<comment type="caution">
    <text evidence="3">The sequence shown here is derived from an EMBL/GenBank/DDBJ whole genome shotgun (WGS) entry which is preliminary data.</text>
</comment>
<dbReference type="InterPro" id="IPR003599">
    <property type="entry name" value="Ig_sub"/>
</dbReference>
<dbReference type="InterPro" id="IPR035986">
    <property type="entry name" value="PKD_dom_sf"/>
</dbReference>
<dbReference type="Pfam" id="PF13585">
    <property type="entry name" value="CHU_C"/>
    <property type="match status" value="1"/>
</dbReference>
<dbReference type="AlphaFoldDB" id="A0A3S3UVQ1"/>
<evidence type="ECO:0000313" key="3">
    <source>
        <dbReference type="EMBL" id="RWY55611.1"/>
    </source>
</evidence>
<dbReference type="EMBL" id="SBIW01000002">
    <property type="protein sequence ID" value="RWY55611.1"/>
    <property type="molecule type" value="Genomic_DNA"/>
</dbReference>
<dbReference type="SUPFAM" id="SSF49299">
    <property type="entry name" value="PKD domain"/>
    <property type="match status" value="1"/>
</dbReference>
<keyword evidence="4" id="KW-1185">Reference proteome</keyword>
<accession>A0A3S3UVQ1</accession>
<evidence type="ECO:0000256" key="1">
    <source>
        <dbReference type="SAM" id="SignalP"/>
    </source>
</evidence>
<feature type="chain" id="PRO_5018658812" evidence="1">
    <location>
        <begin position="24"/>
        <end position="650"/>
    </location>
</feature>
<dbReference type="InterPro" id="IPR036179">
    <property type="entry name" value="Ig-like_dom_sf"/>
</dbReference>
<dbReference type="Proteomes" id="UP000286701">
    <property type="component" value="Unassembled WGS sequence"/>
</dbReference>
<feature type="signal peptide" evidence="1">
    <location>
        <begin position="1"/>
        <end position="23"/>
    </location>
</feature>